<comment type="caution">
    <text evidence="5">The sequence shown here is derived from an EMBL/GenBank/DDBJ whole genome shotgun (WGS) entry which is preliminary data.</text>
</comment>
<gene>
    <name evidence="5" type="ORF">GCM10017667_42350</name>
</gene>
<evidence type="ECO:0000259" key="4">
    <source>
        <dbReference type="Pfam" id="PF08241"/>
    </source>
</evidence>
<reference evidence="5" key="2">
    <citation type="submission" date="2020-09" db="EMBL/GenBank/DDBJ databases">
        <authorList>
            <person name="Sun Q."/>
            <person name="Ohkuma M."/>
        </authorList>
    </citation>
    <scope>NUCLEOTIDE SEQUENCE</scope>
    <source>
        <strain evidence="5">JCM 4122</strain>
    </source>
</reference>
<organism evidence="5 6">
    <name type="scientific">Streptomyces filamentosus</name>
    <name type="common">Streptomyces roseosporus</name>
    <dbReference type="NCBI Taxonomy" id="67294"/>
    <lineage>
        <taxon>Bacteria</taxon>
        <taxon>Bacillati</taxon>
        <taxon>Actinomycetota</taxon>
        <taxon>Actinomycetes</taxon>
        <taxon>Kitasatosporales</taxon>
        <taxon>Streptomycetaceae</taxon>
        <taxon>Streptomyces</taxon>
    </lineage>
</organism>
<dbReference type="RefSeq" id="WP_190042588.1">
    <property type="nucleotide sequence ID" value="NZ_BNBE01000002.1"/>
</dbReference>
<accession>A0A919EPJ9</accession>
<evidence type="ECO:0000256" key="1">
    <source>
        <dbReference type="ARBA" id="ARBA00022603"/>
    </source>
</evidence>
<proteinExistence type="predicted"/>
<reference evidence="5" key="1">
    <citation type="journal article" date="2014" name="Int. J. Syst. Evol. Microbiol.">
        <title>Complete genome sequence of Corynebacterium casei LMG S-19264T (=DSM 44701T), isolated from a smear-ripened cheese.</title>
        <authorList>
            <consortium name="US DOE Joint Genome Institute (JGI-PGF)"/>
            <person name="Walter F."/>
            <person name="Albersmeier A."/>
            <person name="Kalinowski J."/>
            <person name="Ruckert C."/>
        </authorList>
    </citation>
    <scope>NUCLEOTIDE SEQUENCE</scope>
    <source>
        <strain evidence="5">JCM 4122</strain>
    </source>
</reference>
<feature type="domain" description="Methyltransferase type 11" evidence="4">
    <location>
        <begin position="47"/>
        <end position="144"/>
    </location>
</feature>
<keyword evidence="6" id="KW-1185">Reference proteome</keyword>
<dbReference type="Proteomes" id="UP000632849">
    <property type="component" value="Unassembled WGS sequence"/>
</dbReference>
<keyword evidence="2" id="KW-0808">Transferase</keyword>
<dbReference type="CDD" id="cd02440">
    <property type="entry name" value="AdoMet_MTases"/>
    <property type="match status" value="1"/>
</dbReference>
<protein>
    <submittedName>
        <fullName evidence="5">Methyltransferase</fullName>
    </submittedName>
</protein>
<dbReference type="InterPro" id="IPR029063">
    <property type="entry name" value="SAM-dependent_MTases_sf"/>
</dbReference>
<dbReference type="SUPFAM" id="SSF53335">
    <property type="entry name" value="S-adenosyl-L-methionine-dependent methyltransferases"/>
    <property type="match status" value="1"/>
</dbReference>
<dbReference type="InterPro" id="IPR013216">
    <property type="entry name" value="Methyltransf_11"/>
</dbReference>
<dbReference type="PANTHER" id="PTHR43464">
    <property type="entry name" value="METHYLTRANSFERASE"/>
    <property type="match status" value="1"/>
</dbReference>
<name>A0A919EPJ9_STRFL</name>
<dbReference type="PANTHER" id="PTHR43464:SF19">
    <property type="entry name" value="UBIQUINONE BIOSYNTHESIS O-METHYLTRANSFERASE, MITOCHONDRIAL"/>
    <property type="match status" value="1"/>
</dbReference>
<dbReference type="EMBL" id="BNBE01000002">
    <property type="protein sequence ID" value="GHG06618.1"/>
    <property type="molecule type" value="Genomic_DNA"/>
</dbReference>
<dbReference type="GO" id="GO:0008168">
    <property type="term" value="F:methyltransferase activity"/>
    <property type="evidence" value="ECO:0007669"/>
    <property type="project" value="UniProtKB-KW"/>
</dbReference>
<evidence type="ECO:0000256" key="3">
    <source>
        <dbReference type="ARBA" id="ARBA00022691"/>
    </source>
</evidence>
<evidence type="ECO:0000313" key="5">
    <source>
        <dbReference type="EMBL" id="GHG06618.1"/>
    </source>
</evidence>
<keyword evidence="1 5" id="KW-0489">Methyltransferase</keyword>
<evidence type="ECO:0000256" key="2">
    <source>
        <dbReference type="ARBA" id="ARBA00022679"/>
    </source>
</evidence>
<keyword evidence="3" id="KW-0949">S-adenosyl-L-methionine</keyword>
<sequence>MIDPEVLSFYNLGLEQERLQDPRRSVELRRTLDILARHLPPPPATVLDIGGGPGAYALPLAEEGYRVTLVDPVPLHVEQAQRASGQQDRGLHRVLLGDARNVPVDEQHDAVLLLGPLYHLTSEEDRARAWREAHRCLRPGGVAVAVAVSRFYAGWQALAADNMPLPGVAEGLADLMVTGEYRNPSGEARLWTTAYFHTPDELAAEASAARLTVRSLIAVEGPAKLLGDVADRMADPARRQHVLDVQRQIEEERSILGMSQHIIVVAQRAETS</sequence>
<dbReference type="AlphaFoldDB" id="A0A919EPJ9"/>
<dbReference type="GO" id="GO:0032259">
    <property type="term" value="P:methylation"/>
    <property type="evidence" value="ECO:0007669"/>
    <property type="project" value="UniProtKB-KW"/>
</dbReference>
<dbReference type="Gene3D" id="3.40.50.150">
    <property type="entry name" value="Vaccinia Virus protein VP39"/>
    <property type="match status" value="1"/>
</dbReference>
<dbReference type="Pfam" id="PF08241">
    <property type="entry name" value="Methyltransf_11"/>
    <property type="match status" value="1"/>
</dbReference>
<evidence type="ECO:0000313" key="6">
    <source>
        <dbReference type="Proteomes" id="UP000632849"/>
    </source>
</evidence>